<dbReference type="FunFam" id="3.10.580.10:FF:000002">
    <property type="entry name" value="Magnesium/cobalt efflux protein CorC"/>
    <property type="match status" value="1"/>
</dbReference>
<evidence type="ECO:0000256" key="6">
    <source>
        <dbReference type="ARBA" id="ARBA00023136"/>
    </source>
</evidence>
<dbReference type="STRING" id="28442.SAMN05443574_1388"/>
<dbReference type="GO" id="GO:0016020">
    <property type="term" value="C:membrane"/>
    <property type="evidence" value="ECO:0007669"/>
    <property type="project" value="UniProtKB-SubCell"/>
</dbReference>
<dbReference type="SUPFAM" id="SSF56176">
    <property type="entry name" value="FAD-binding/transporter-associated domain-like"/>
    <property type="match status" value="1"/>
</dbReference>
<organism evidence="11 12">
    <name type="scientific">Haloarcula vallismortis</name>
    <name type="common">Halobacterium vallismortis</name>
    <dbReference type="NCBI Taxonomy" id="28442"/>
    <lineage>
        <taxon>Archaea</taxon>
        <taxon>Methanobacteriati</taxon>
        <taxon>Methanobacteriota</taxon>
        <taxon>Stenosarchaea group</taxon>
        <taxon>Halobacteria</taxon>
        <taxon>Halobacteriales</taxon>
        <taxon>Haloarculaceae</taxon>
        <taxon>Haloarcula</taxon>
    </lineage>
</organism>
<reference evidence="11 12" key="1">
    <citation type="submission" date="2016-10" db="EMBL/GenBank/DDBJ databases">
        <authorList>
            <person name="de Groot N.N."/>
        </authorList>
    </citation>
    <scope>NUCLEOTIDE SEQUENCE [LARGE SCALE GENOMIC DNA]</scope>
    <source>
        <strain evidence="11 12">DSM 3756</strain>
    </source>
</reference>
<accession>A0A1H3B5C5</accession>
<dbReference type="CDD" id="cd04590">
    <property type="entry name" value="CBS_pair_CorC_HlyC_assoc"/>
    <property type="match status" value="1"/>
</dbReference>
<evidence type="ECO:0000313" key="11">
    <source>
        <dbReference type="EMBL" id="SDX37220.1"/>
    </source>
</evidence>
<feature type="transmembrane region" description="Helical" evidence="8">
    <location>
        <begin position="39"/>
        <end position="58"/>
    </location>
</feature>
<feature type="domain" description="CBS" evidence="9">
    <location>
        <begin position="245"/>
        <end position="305"/>
    </location>
</feature>
<keyword evidence="3" id="KW-0677">Repeat</keyword>
<dbReference type="InterPro" id="IPR044751">
    <property type="entry name" value="Ion_transp-like_CBS"/>
</dbReference>
<feature type="domain" description="CBS" evidence="9">
    <location>
        <begin position="307"/>
        <end position="367"/>
    </location>
</feature>
<dbReference type="SMART" id="SM01091">
    <property type="entry name" value="CorC_HlyC"/>
    <property type="match status" value="1"/>
</dbReference>
<keyword evidence="6 8" id="KW-0472">Membrane</keyword>
<dbReference type="PANTHER" id="PTHR22777">
    <property type="entry name" value="HEMOLYSIN-RELATED"/>
    <property type="match status" value="1"/>
</dbReference>
<dbReference type="GO" id="GO:0050660">
    <property type="term" value="F:flavin adenine dinucleotide binding"/>
    <property type="evidence" value="ECO:0007669"/>
    <property type="project" value="InterPro"/>
</dbReference>
<dbReference type="PANTHER" id="PTHR22777:SF17">
    <property type="entry name" value="UPF0053 PROTEIN SLL0260"/>
    <property type="match status" value="1"/>
</dbReference>
<protein>
    <submittedName>
        <fullName evidence="11">Hemolysin, contains CBS domains</fullName>
    </submittedName>
</protein>
<dbReference type="InterPro" id="IPR000644">
    <property type="entry name" value="CBS_dom"/>
</dbReference>
<evidence type="ECO:0000256" key="1">
    <source>
        <dbReference type="ARBA" id="ARBA00004141"/>
    </source>
</evidence>
<dbReference type="Gene3D" id="3.10.580.10">
    <property type="entry name" value="CBS-domain"/>
    <property type="match status" value="1"/>
</dbReference>
<dbReference type="Gene3D" id="3.30.465.10">
    <property type="match status" value="1"/>
</dbReference>
<sequence length="468" mass="50744">MTASERCIMMAEIGFPLSANGDIRQLAVETPVQTVSTDVVTAAGIGALVVLLLLSAFFSSSEIAMFSLARHRLEALIQDGVDGATTAAELKDDPHRLLVTILVGNNLVNIAMSSVATALLAIYLTQGEAVLAATFGVTAVVLLFGESAPKSYAIENTESWVLTIARPLKWSEYALYPLVIVFDRLTRVVNRLTGGGTTVESSYVTREEIREMIQTGENEGVIGADEREMLRRVFRFTDTIAKEVMTPRLDVTAIPGTATVDEAIDACIENGHTRVPVYKSDLDTIIGIVELGELIQRRDEADTASTAAECCASTLHVPESKHVDELFREMRDERIQQVVVVDEFGTTEGIITTEDIVETVVGEILDEEEAEPIEVVDDRTVRVAGSVTIEAVNDAVSVDFPEGEEFETIAGFVFNRTGRLVDPGETLVYDGVELTMESTSKTRIERVRITEPEPSIANGGSATVLGKQ</sequence>
<evidence type="ECO:0000256" key="7">
    <source>
        <dbReference type="PROSITE-ProRule" id="PRU00703"/>
    </source>
</evidence>
<keyword evidence="5 7" id="KW-0129">CBS domain</keyword>
<gene>
    <name evidence="11" type="ORF">SAMN05443574_1388</name>
</gene>
<dbReference type="Pfam" id="PF03471">
    <property type="entry name" value="CorC_HlyC"/>
    <property type="match status" value="1"/>
</dbReference>
<keyword evidence="4 8" id="KW-1133">Transmembrane helix</keyword>
<dbReference type="SMART" id="SM00116">
    <property type="entry name" value="CBS"/>
    <property type="match status" value="2"/>
</dbReference>
<keyword evidence="2 8" id="KW-0812">Transmembrane</keyword>
<dbReference type="PROSITE" id="PS51846">
    <property type="entry name" value="CNNM"/>
    <property type="match status" value="1"/>
</dbReference>
<evidence type="ECO:0000313" key="12">
    <source>
        <dbReference type="Proteomes" id="UP000182573"/>
    </source>
</evidence>
<dbReference type="InterPro" id="IPR046342">
    <property type="entry name" value="CBS_dom_sf"/>
</dbReference>
<dbReference type="Pfam" id="PF00571">
    <property type="entry name" value="CBS"/>
    <property type="match status" value="2"/>
</dbReference>
<dbReference type="PROSITE" id="PS51371">
    <property type="entry name" value="CBS"/>
    <property type="match status" value="2"/>
</dbReference>
<dbReference type="Pfam" id="PF01595">
    <property type="entry name" value="CNNM"/>
    <property type="match status" value="1"/>
</dbReference>
<name>A0A1H3B5C5_HALVA</name>
<dbReference type="EMBL" id="FNOF01000038">
    <property type="protein sequence ID" value="SDX37220.1"/>
    <property type="molecule type" value="Genomic_DNA"/>
</dbReference>
<evidence type="ECO:0000256" key="4">
    <source>
        <dbReference type="ARBA" id="ARBA00022989"/>
    </source>
</evidence>
<comment type="subcellular location">
    <subcellularLocation>
        <location evidence="1">Membrane</location>
        <topology evidence="1">Multi-pass membrane protein</topology>
    </subcellularLocation>
</comment>
<dbReference type="Proteomes" id="UP000182573">
    <property type="component" value="Unassembled WGS sequence"/>
</dbReference>
<evidence type="ECO:0000259" key="9">
    <source>
        <dbReference type="PROSITE" id="PS51371"/>
    </source>
</evidence>
<feature type="domain" description="CNNM transmembrane" evidence="10">
    <location>
        <begin position="37"/>
        <end position="226"/>
    </location>
</feature>
<dbReference type="InterPro" id="IPR036318">
    <property type="entry name" value="FAD-bd_PCMH-like_sf"/>
</dbReference>
<dbReference type="InterPro" id="IPR002550">
    <property type="entry name" value="CNNM"/>
</dbReference>
<evidence type="ECO:0000256" key="8">
    <source>
        <dbReference type="SAM" id="Phobius"/>
    </source>
</evidence>
<dbReference type="InterPro" id="IPR005170">
    <property type="entry name" value="Transptr-assoc_dom"/>
</dbReference>
<evidence type="ECO:0000259" key="10">
    <source>
        <dbReference type="PROSITE" id="PS51846"/>
    </source>
</evidence>
<dbReference type="InterPro" id="IPR016169">
    <property type="entry name" value="FAD-bd_PCMH_sub2"/>
</dbReference>
<dbReference type="SUPFAM" id="SSF54631">
    <property type="entry name" value="CBS-domain pair"/>
    <property type="match status" value="1"/>
</dbReference>
<proteinExistence type="predicted"/>
<evidence type="ECO:0000256" key="3">
    <source>
        <dbReference type="ARBA" id="ARBA00022737"/>
    </source>
</evidence>
<dbReference type="AlphaFoldDB" id="A0A1H3B5C5"/>
<evidence type="ECO:0000256" key="2">
    <source>
        <dbReference type="ARBA" id="ARBA00022692"/>
    </source>
</evidence>
<evidence type="ECO:0000256" key="5">
    <source>
        <dbReference type="ARBA" id="ARBA00023122"/>
    </source>
</evidence>